<proteinExistence type="predicted"/>
<dbReference type="AlphaFoldDB" id="A0A084IR60"/>
<keyword evidence="2" id="KW-1185">Reference proteome</keyword>
<gene>
    <name evidence="1" type="ORF">C41B8_00555</name>
</gene>
<evidence type="ECO:0000313" key="1">
    <source>
        <dbReference type="EMBL" id="KEZ79194.1"/>
    </source>
</evidence>
<dbReference type="SUPFAM" id="SSF53335">
    <property type="entry name" value="S-adenosyl-L-methionine-dependent methyltransferases"/>
    <property type="match status" value="1"/>
</dbReference>
<dbReference type="EMBL" id="APNK01000001">
    <property type="protein sequence ID" value="KEZ79194.1"/>
    <property type="molecule type" value="Genomic_DNA"/>
</dbReference>
<evidence type="ECO:0000313" key="2">
    <source>
        <dbReference type="Proteomes" id="UP000028302"/>
    </source>
</evidence>
<sequence length="203" mass="22294">MSTQPRIGDLSAAERNKRPIFDALADWLVDARDILEIGSGDGTHARYARERLPHARWQTSEAPGHIRGLTAALVDAHDEARLPSPLALDVRSAWPAQRYDAIFAANVAHIMHEDAVAAMFAGVASHLVAGGLFCLYGPFFDDDETPGEGNLAFDRALRSRDPGMGLRRREALDALAGQHGLVRVARLVMPSDNRLLIWRRDAD</sequence>
<organism evidence="1 2">
    <name type="scientific">Salinisphaera hydrothermalis (strain C41B8)</name>
    <dbReference type="NCBI Taxonomy" id="1304275"/>
    <lineage>
        <taxon>Bacteria</taxon>
        <taxon>Pseudomonadati</taxon>
        <taxon>Pseudomonadota</taxon>
        <taxon>Gammaproteobacteria</taxon>
        <taxon>Salinisphaerales</taxon>
        <taxon>Salinisphaeraceae</taxon>
        <taxon>Salinisphaera</taxon>
    </lineage>
</organism>
<name>A0A084IR60_SALHC</name>
<dbReference type="Pfam" id="PF06080">
    <property type="entry name" value="DUF938"/>
    <property type="match status" value="1"/>
</dbReference>
<dbReference type="eggNOG" id="COG2813">
    <property type="taxonomic scope" value="Bacteria"/>
</dbReference>
<dbReference type="Gene3D" id="3.40.50.150">
    <property type="entry name" value="Vaccinia Virus protein VP39"/>
    <property type="match status" value="1"/>
</dbReference>
<dbReference type="Proteomes" id="UP000028302">
    <property type="component" value="Unassembled WGS sequence"/>
</dbReference>
<reference evidence="1 2" key="1">
    <citation type="submission" date="2013-03" db="EMBL/GenBank/DDBJ databases">
        <title>Salinisphaera hydrothermalis C41B8 Genome Sequencing.</title>
        <authorList>
            <person name="Li C."/>
            <person name="Lai Q."/>
            <person name="Shao Z."/>
        </authorList>
    </citation>
    <scope>NUCLEOTIDE SEQUENCE [LARGE SCALE GENOMIC DNA]</scope>
    <source>
        <strain evidence="1 2">C41B8</strain>
    </source>
</reference>
<dbReference type="RefSeq" id="WP_037332726.1">
    <property type="nucleotide sequence ID" value="NZ_APNK01000001.1"/>
</dbReference>
<dbReference type="InterPro" id="IPR010342">
    <property type="entry name" value="DUF938"/>
</dbReference>
<comment type="caution">
    <text evidence="1">The sequence shown here is derived from an EMBL/GenBank/DDBJ whole genome shotgun (WGS) entry which is preliminary data.</text>
</comment>
<dbReference type="PANTHER" id="PTHR20974">
    <property type="entry name" value="UPF0585 PROTEIN CG18661"/>
    <property type="match status" value="1"/>
</dbReference>
<accession>A0A084IR60</accession>
<protein>
    <recommendedName>
        <fullName evidence="3">Methylase</fullName>
    </recommendedName>
</protein>
<dbReference type="OrthoDB" id="5563826at2"/>
<dbReference type="STRING" id="1304275.C41B8_00555"/>
<dbReference type="InterPro" id="IPR029063">
    <property type="entry name" value="SAM-dependent_MTases_sf"/>
</dbReference>
<evidence type="ECO:0008006" key="3">
    <source>
        <dbReference type="Google" id="ProtNLM"/>
    </source>
</evidence>
<dbReference type="PANTHER" id="PTHR20974:SF0">
    <property type="entry name" value="UPF0585 PROTEIN CG18661"/>
    <property type="match status" value="1"/>
</dbReference>